<dbReference type="Gene3D" id="3.40.50.300">
    <property type="entry name" value="P-loop containing nucleotide triphosphate hydrolases"/>
    <property type="match status" value="1"/>
</dbReference>
<evidence type="ECO:0000313" key="2">
    <source>
        <dbReference type="EMBL" id="RHK97702.1"/>
    </source>
</evidence>
<proteinExistence type="predicted"/>
<dbReference type="PANTHER" id="PTHR43581">
    <property type="entry name" value="ATP/GTP PHOSPHATASE"/>
    <property type="match status" value="1"/>
</dbReference>
<dbReference type="RefSeq" id="WP_118407680.1">
    <property type="nucleotide sequence ID" value="NZ_JABFIB010000005.1"/>
</dbReference>
<dbReference type="PANTHER" id="PTHR43581:SF2">
    <property type="entry name" value="EXCINUCLEASE ATPASE SUBUNIT"/>
    <property type="match status" value="1"/>
</dbReference>
<sequence>MKLKKVHLSNYRNFKDYQIEFGAKTTIFIGKNGMGKTNIISALKQSLSFIFSKKKDEPQYEFIASSKQLVKGFAATDARYCNEGPYGYDYKYPVSIETTASLNEEIINWRFYSEYAKSGVDKELFQEAKNIFWNYYLPEDSQFPVLAFFSDSYPHIKTNIGKDMQEKLFSNKELPKNTAFFNWDEEKNCTEIWVQYFTMQWKNHKFKEDPEKEDYIDAIIKKMIEFSLPLHKDLSTPELELDTMEIEARGKNDILIMSFKNGDRIPFQQLPQGYKRIFSIVFDIANRSYILNHNCNPSGIVFIDELELHLHPSIAQEILERLQKSFPNIQFIVSTHSPLVITNFKQNEENILYKLYKDGEDYKNERVENLYGVDYNSGLRYSMDTPERDTFVRDLIEAYEYWKEADNEDMMNKLKEKIKEAVGVSSHLYQSLFE</sequence>
<dbReference type="Pfam" id="PF13175">
    <property type="entry name" value="AAA_15"/>
    <property type="match status" value="1"/>
</dbReference>
<feature type="domain" description="Endonuclease GajA/Old nuclease/RecF-like AAA" evidence="1">
    <location>
        <begin position="1"/>
        <end position="341"/>
    </location>
</feature>
<name>A0A415HU32_9BACE</name>
<gene>
    <name evidence="2" type="ORF">DW042_09820</name>
</gene>
<evidence type="ECO:0000259" key="1">
    <source>
        <dbReference type="Pfam" id="PF13175"/>
    </source>
</evidence>
<protein>
    <recommendedName>
        <fullName evidence="1">Endonuclease GajA/Old nuclease/RecF-like AAA domain-containing protein</fullName>
    </recommendedName>
</protein>
<dbReference type="InterPro" id="IPR051396">
    <property type="entry name" value="Bact_Antivir_Def_Nuclease"/>
</dbReference>
<dbReference type="Proteomes" id="UP000284417">
    <property type="component" value="Unassembled WGS sequence"/>
</dbReference>
<organism evidence="2 3">
    <name type="scientific">Bacteroides xylanisolvens</name>
    <dbReference type="NCBI Taxonomy" id="371601"/>
    <lineage>
        <taxon>Bacteria</taxon>
        <taxon>Pseudomonadati</taxon>
        <taxon>Bacteroidota</taxon>
        <taxon>Bacteroidia</taxon>
        <taxon>Bacteroidales</taxon>
        <taxon>Bacteroidaceae</taxon>
        <taxon>Bacteroides</taxon>
    </lineage>
</organism>
<evidence type="ECO:0000313" key="3">
    <source>
        <dbReference type="Proteomes" id="UP000284417"/>
    </source>
</evidence>
<dbReference type="AlphaFoldDB" id="A0A415HU32"/>
<accession>A0A415HU32</accession>
<dbReference type="EMBL" id="QROC01000010">
    <property type="protein sequence ID" value="RHK97702.1"/>
    <property type="molecule type" value="Genomic_DNA"/>
</dbReference>
<reference evidence="2 3" key="1">
    <citation type="submission" date="2018-08" db="EMBL/GenBank/DDBJ databases">
        <title>A genome reference for cultivated species of the human gut microbiota.</title>
        <authorList>
            <person name="Zou Y."/>
            <person name="Xue W."/>
            <person name="Luo G."/>
        </authorList>
    </citation>
    <scope>NUCLEOTIDE SEQUENCE [LARGE SCALE GENOMIC DNA]</scope>
    <source>
        <strain evidence="2 3">AF39-6AC</strain>
    </source>
</reference>
<comment type="caution">
    <text evidence="2">The sequence shown here is derived from an EMBL/GenBank/DDBJ whole genome shotgun (WGS) entry which is preliminary data.</text>
</comment>
<dbReference type="InterPro" id="IPR041685">
    <property type="entry name" value="AAA_GajA/Old/RecF-like"/>
</dbReference>
<dbReference type="SUPFAM" id="SSF52540">
    <property type="entry name" value="P-loop containing nucleoside triphosphate hydrolases"/>
    <property type="match status" value="1"/>
</dbReference>
<dbReference type="InterPro" id="IPR027417">
    <property type="entry name" value="P-loop_NTPase"/>
</dbReference>